<dbReference type="EMBL" id="PDVP01000068">
    <property type="protein sequence ID" value="PHP64522.1"/>
    <property type="molecule type" value="Genomic_DNA"/>
</dbReference>
<evidence type="ECO:0000256" key="1">
    <source>
        <dbReference type="SAM" id="Phobius"/>
    </source>
</evidence>
<keyword evidence="1" id="KW-0472">Membrane</keyword>
<dbReference type="RefSeq" id="WP_245408481.1">
    <property type="nucleotide sequence ID" value="NZ_PDVP01000068.1"/>
</dbReference>
<reference evidence="3 4" key="1">
    <citation type="submission" date="2017-10" db="EMBL/GenBank/DDBJ databases">
        <title>Sedimentibacterium mangrovi gen. nov., sp. nov., a novel member of family Phyllobacteriacea isolated from mangrove sediment.</title>
        <authorList>
            <person name="Liao H."/>
            <person name="Tian Y."/>
        </authorList>
    </citation>
    <scope>NUCLEOTIDE SEQUENCE [LARGE SCALE GENOMIC DNA]</scope>
    <source>
        <strain evidence="3 4">X9-2-2</strain>
    </source>
</reference>
<dbReference type="InterPro" id="IPR028087">
    <property type="entry name" value="Tad_N"/>
</dbReference>
<comment type="caution">
    <text evidence="3">The sequence shown here is derived from an EMBL/GenBank/DDBJ whole genome shotgun (WGS) entry which is preliminary data.</text>
</comment>
<evidence type="ECO:0000259" key="2">
    <source>
        <dbReference type="Pfam" id="PF13400"/>
    </source>
</evidence>
<keyword evidence="1" id="KW-1133">Transmembrane helix</keyword>
<dbReference type="Pfam" id="PF13400">
    <property type="entry name" value="Tad"/>
    <property type="match status" value="1"/>
</dbReference>
<dbReference type="Proteomes" id="UP000221168">
    <property type="component" value="Unassembled WGS sequence"/>
</dbReference>
<dbReference type="AlphaFoldDB" id="A0A2G1QG70"/>
<keyword evidence="4" id="KW-1185">Reference proteome</keyword>
<evidence type="ECO:0000313" key="3">
    <source>
        <dbReference type="EMBL" id="PHP64522.1"/>
    </source>
</evidence>
<organism evidence="3 4">
    <name type="scientific">Zhengella mangrovi</name>
    <dbReference type="NCBI Taxonomy" id="1982044"/>
    <lineage>
        <taxon>Bacteria</taxon>
        <taxon>Pseudomonadati</taxon>
        <taxon>Pseudomonadota</taxon>
        <taxon>Alphaproteobacteria</taxon>
        <taxon>Hyphomicrobiales</taxon>
        <taxon>Notoacmeibacteraceae</taxon>
        <taxon>Zhengella</taxon>
    </lineage>
</organism>
<gene>
    <name evidence="3" type="ORF">CSC94_23980</name>
</gene>
<name>A0A2G1QG70_9HYPH</name>
<feature type="domain" description="Putative Flp pilus-assembly TadG-like N-terminal" evidence="2">
    <location>
        <begin position="21"/>
        <end position="63"/>
    </location>
</feature>
<sequence>MLDRESKWSKSIRADERGHFSVMFGLMFVGLASAAGMGLDYSRVVSDRSSVQNAMDAALLAAMTLKHTPDEQIK</sequence>
<proteinExistence type="predicted"/>
<feature type="transmembrane region" description="Helical" evidence="1">
    <location>
        <begin position="20"/>
        <end position="39"/>
    </location>
</feature>
<protein>
    <recommendedName>
        <fullName evidence="2">Putative Flp pilus-assembly TadG-like N-terminal domain-containing protein</fullName>
    </recommendedName>
</protein>
<keyword evidence="1" id="KW-0812">Transmembrane</keyword>
<evidence type="ECO:0000313" key="4">
    <source>
        <dbReference type="Proteomes" id="UP000221168"/>
    </source>
</evidence>
<accession>A0A2G1QG70</accession>
<feature type="non-terminal residue" evidence="3">
    <location>
        <position position="74"/>
    </location>
</feature>